<keyword evidence="1" id="KW-0472">Membrane</keyword>
<protein>
    <submittedName>
        <fullName evidence="2">Putative membrane protein</fullName>
    </submittedName>
</protein>
<dbReference type="RefSeq" id="WP_052139464.1">
    <property type="nucleotide sequence ID" value="NZ_CP006905.1"/>
</dbReference>
<dbReference type="KEGG" id="cbv:U729_1176"/>
<evidence type="ECO:0000313" key="2">
    <source>
        <dbReference type="EMBL" id="AIY83887.1"/>
    </source>
</evidence>
<evidence type="ECO:0000256" key="1">
    <source>
        <dbReference type="SAM" id="Phobius"/>
    </source>
</evidence>
<dbReference type="Proteomes" id="UP000030635">
    <property type="component" value="Chromosome"/>
</dbReference>
<feature type="transmembrane region" description="Helical" evidence="1">
    <location>
        <begin position="480"/>
        <end position="498"/>
    </location>
</feature>
<feature type="transmembrane region" description="Helical" evidence="1">
    <location>
        <begin position="168"/>
        <end position="190"/>
    </location>
</feature>
<evidence type="ECO:0000313" key="3">
    <source>
        <dbReference type="Proteomes" id="UP000030635"/>
    </source>
</evidence>
<dbReference type="OrthoDB" id="129479at2"/>
<feature type="transmembrane region" description="Helical" evidence="1">
    <location>
        <begin position="114"/>
        <end position="132"/>
    </location>
</feature>
<feature type="transmembrane region" description="Helical" evidence="1">
    <location>
        <begin position="144"/>
        <end position="162"/>
    </location>
</feature>
<dbReference type="AlphaFoldDB" id="A0A0A7FWA8"/>
<proteinExistence type="predicted"/>
<name>A0A0A7FWA8_9CLOT</name>
<feature type="transmembrane region" description="Helical" evidence="1">
    <location>
        <begin position="273"/>
        <end position="290"/>
    </location>
</feature>
<sequence length="539" mass="62269">MQTKIRNYFKGLEKRDYIAIGFTAALLLYLIYVLLVGPIFGKADNGDFGRLYRFIGLSDFGSTYEEIYDGFLHQTYNSNPMMVLTLWAPEWVSGGWFLKISYILNLFLNPANYSVIYCIKAITLVVLFILGLKFIKKKFKKKSLVYILYVILSSIVSVYILTGFSKNILFDVRFVSILYIAIFTLGFYWIMTYNKFNSFTRVLIGIFVLLFFTDQCYIGYFNSFFGEGTMISFTFLTIGAFLRLIQKESPRERDFIIFLISSFGLITSKTQMLPLLLFLILVYIALYVYYKGLRKLVMTLSICIVAIGIIQYFSIGDHTNKNNIYQAVFTGVTKDSPNPEEDLIELGVNPKFAANAGSAFYDPDLKYEPLGDEMLNEFYPNVSFTKVLKFYLKHYDRAYEKFKVSAENAYRFYDVSQTDFVKGSKWEGKKINSLRTDLISKYPEVHKNFYIFFMFSLVYLITLGYYFFKSKKRETKLLTVFLLYILASGASQLVLPVIGSGEADFGKHLFGLNLYYDVLIGAVIAFIGCKISQLFKYKK</sequence>
<gene>
    <name evidence="2" type="ORF">U729_1176</name>
</gene>
<feature type="transmembrane region" description="Helical" evidence="1">
    <location>
        <begin position="20"/>
        <end position="41"/>
    </location>
</feature>
<keyword evidence="1" id="KW-1133">Transmembrane helix</keyword>
<dbReference type="HOGENOM" id="CLU_043388_0_0_9"/>
<dbReference type="eggNOG" id="ENOG502ZBFR">
    <property type="taxonomic scope" value="Bacteria"/>
</dbReference>
<accession>A0A0A7FWA8</accession>
<reference evidence="2 3" key="1">
    <citation type="journal article" date="2015" name="Infect. Genet. Evol.">
        <title>Genomic sequences of six botulinum neurotoxin-producing strains representing three clostridial species illustrate the mobility and diversity of botulinum neurotoxin genes.</title>
        <authorList>
            <person name="Smith T.J."/>
            <person name="Hill K.K."/>
            <person name="Xie G."/>
            <person name="Foley B.T."/>
            <person name="Williamson C.H."/>
            <person name="Foster J.T."/>
            <person name="Johnson S.L."/>
            <person name="Chertkov O."/>
            <person name="Teshima H."/>
            <person name="Gibbons H.S."/>
            <person name="Johnsky L.A."/>
            <person name="Karavis M.A."/>
            <person name="Smith L.A."/>
        </authorList>
    </citation>
    <scope>NUCLEOTIDE SEQUENCE [LARGE SCALE GENOMIC DNA]</scope>
    <source>
        <strain evidence="2">Sullivan</strain>
    </source>
</reference>
<feature type="transmembrane region" description="Helical" evidence="1">
    <location>
        <begin position="202"/>
        <end position="222"/>
    </location>
</feature>
<keyword evidence="3" id="KW-1185">Reference proteome</keyword>
<dbReference type="EMBL" id="CP006905">
    <property type="protein sequence ID" value="AIY83887.1"/>
    <property type="molecule type" value="Genomic_DNA"/>
</dbReference>
<organism evidence="2 3">
    <name type="scientific">Clostridium baratii str. Sullivan</name>
    <dbReference type="NCBI Taxonomy" id="1415775"/>
    <lineage>
        <taxon>Bacteria</taxon>
        <taxon>Bacillati</taxon>
        <taxon>Bacillota</taxon>
        <taxon>Clostridia</taxon>
        <taxon>Eubacteriales</taxon>
        <taxon>Clostridiaceae</taxon>
        <taxon>Clostridium</taxon>
    </lineage>
</organism>
<feature type="transmembrane region" description="Helical" evidence="1">
    <location>
        <begin position="449"/>
        <end position="468"/>
    </location>
</feature>
<feature type="transmembrane region" description="Helical" evidence="1">
    <location>
        <begin position="510"/>
        <end position="529"/>
    </location>
</feature>
<feature type="transmembrane region" description="Helical" evidence="1">
    <location>
        <begin position="297"/>
        <end position="315"/>
    </location>
</feature>
<keyword evidence="1" id="KW-0812">Transmembrane</keyword>